<name>A0A445DQI9_ARAHY</name>
<dbReference type="InterPro" id="IPR013783">
    <property type="entry name" value="Ig-like_fold"/>
</dbReference>
<feature type="compositionally biased region" description="Acidic residues" evidence="1">
    <location>
        <begin position="257"/>
        <end position="270"/>
    </location>
</feature>
<dbReference type="Pfam" id="PF00168">
    <property type="entry name" value="C2"/>
    <property type="match status" value="1"/>
</dbReference>
<gene>
    <name evidence="3" type="ORF">Ahy_A03g011334</name>
</gene>
<evidence type="ECO:0000256" key="1">
    <source>
        <dbReference type="SAM" id="MobiDB-lite"/>
    </source>
</evidence>
<dbReference type="SMART" id="SM00239">
    <property type="entry name" value="C2"/>
    <property type="match status" value="1"/>
</dbReference>
<keyword evidence="4" id="KW-1185">Reference proteome</keyword>
<feature type="region of interest" description="Disordered" evidence="1">
    <location>
        <begin position="245"/>
        <end position="272"/>
    </location>
</feature>
<dbReference type="Proteomes" id="UP000289738">
    <property type="component" value="Chromosome A03"/>
</dbReference>
<dbReference type="PROSITE" id="PS50004">
    <property type="entry name" value="C2"/>
    <property type="match status" value="1"/>
</dbReference>
<evidence type="ECO:0000259" key="2">
    <source>
        <dbReference type="PROSITE" id="PS50004"/>
    </source>
</evidence>
<dbReference type="PANTHER" id="PTHR47342:SF1">
    <property type="entry name" value="PROTEIN PTST, CHLOROPLASTIC"/>
    <property type="match status" value="1"/>
</dbReference>
<dbReference type="Pfam" id="PF16561">
    <property type="entry name" value="AMPK1_CBM"/>
    <property type="match status" value="1"/>
</dbReference>
<sequence>MEHMMGLLRIHVQKGVNLAVRDVLSSDPYIIIRMGKQKVKTKVVKKSINPEWNDDLTLSISDPSLPVQLFVHDKDTFSLDDKMGDAEFDISPFVEAVKMRPQGVPNDTIVKRVQPSRQNCLAEESHIVWRDGKVVQNMVLRLRNVESGEVELQLHWIDIPGEVKSKNLLMEMNIARCSPKTEGLFFSNTSRTVGWENMQKLPYNNVAVQNPRWTLRKFTSPYRAFTAVCPRRSFFCRTRSMATSLEESSSLQPGENSTEDEDPYAEEESENLAQPLTKEQIMALLVDSEREKLTKKLSEANQHNRFLKRQLHIKEDALVNFKSELAVMELEVQALVKLAEEIAKSGIPEGSRKINGKYIHSHLVTRLEAVHEQLMEQIKDVGAAQSKKVSIFWVGMAENVQVLGTFDGWSQGEHLSPEYTGSYTRFSTTLMLRPGRYEIKFLVDGEWKLSPEFPIIGEGLTKNNLLVVE</sequence>
<accession>A0A445DQI9</accession>
<dbReference type="Gene3D" id="2.60.40.150">
    <property type="entry name" value="C2 domain"/>
    <property type="match status" value="1"/>
</dbReference>
<evidence type="ECO:0000313" key="3">
    <source>
        <dbReference type="EMBL" id="RYR65401.1"/>
    </source>
</evidence>
<protein>
    <recommendedName>
        <fullName evidence="2">C2 domain-containing protein</fullName>
    </recommendedName>
</protein>
<dbReference type="Gene3D" id="2.60.40.10">
    <property type="entry name" value="Immunoglobulins"/>
    <property type="match status" value="1"/>
</dbReference>
<dbReference type="InterPro" id="IPR032640">
    <property type="entry name" value="AMPK1_CBM"/>
</dbReference>
<feature type="compositionally biased region" description="Polar residues" evidence="1">
    <location>
        <begin position="245"/>
        <end position="256"/>
    </location>
</feature>
<dbReference type="InterPro" id="IPR000008">
    <property type="entry name" value="C2_dom"/>
</dbReference>
<comment type="caution">
    <text evidence="3">The sequence shown here is derived from an EMBL/GenBank/DDBJ whole genome shotgun (WGS) entry which is preliminary data.</text>
</comment>
<dbReference type="SUPFAM" id="SSF81296">
    <property type="entry name" value="E set domains"/>
    <property type="match status" value="1"/>
</dbReference>
<dbReference type="CDD" id="cd02859">
    <property type="entry name" value="E_set_AMPKbeta_like_N"/>
    <property type="match status" value="1"/>
</dbReference>
<evidence type="ECO:0000313" key="4">
    <source>
        <dbReference type="Proteomes" id="UP000289738"/>
    </source>
</evidence>
<proteinExistence type="predicted"/>
<dbReference type="EMBL" id="SDMP01000003">
    <property type="protein sequence ID" value="RYR65401.1"/>
    <property type="molecule type" value="Genomic_DNA"/>
</dbReference>
<feature type="domain" description="C2" evidence="2">
    <location>
        <begin position="1"/>
        <end position="104"/>
    </location>
</feature>
<dbReference type="AlphaFoldDB" id="A0A445DQI9"/>
<dbReference type="SUPFAM" id="SSF49562">
    <property type="entry name" value="C2 domain (Calcium/lipid-binding domain, CaLB)"/>
    <property type="match status" value="1"/>
</dbReference>
<dbReference type="GO" id="GO:0009507">
    <property type="term" value="C:chloroplast"/>
    <property type="evidence" value="ECO:0007669"/>
    <property type="project" value="UniProtKB-ARBA"/>
</dbReference>
<dbReference type="InterPro" id="IPR014756">
    <property type="entry name" value="Ig_E-set"/>
</dbReference>
<dbReference type="CDD" id="cd04038">
    <property type="entry name" value="C2_ArfGAP"/>
    <property type="match status" value="1"/>
</dbReference>
<dbReference type="InterPro" id="IPR035892">
    <property type="entry name" value="C2_domain_sf"/>
</dbReference>
<dbReference type="STRING" id="3818.A0A445DQI9"/>
<dbReference type="PANTHER" id="PTHR47342">
    <property type="entry name" value="PROTEIN PTST, CHLOROPLASTIC"/>
    <property type="match status" value="1"/>
</dbReference>
<organism evidence="3 4">
    <name type="scientific">Arachis hypogaea</name>
    <name type="common">Peanut</name>
    <dbReference type="NCBI Taxonomy" id="3818"/>
    <lineage>
        <taxon>Eukaryota</taxon>
        <taxon>Viridiplantae</taxon>
        <taxon>Streptophyta</taxon>
        <taxon>Embryophyta</taxon>
        <taxon>Tracheophyta</taxon>
        <taxon>Spermatophyta</taxon>
        <taxon>Magnoliopsida</taxon>
        <taxon>eudicotyledons</taxon>
        <taxon>Gunneridae</taxon>
        <taxon>Pentapetalae</taxon>
        <taxon>rosids</taxon>
        <taxon>fabids</taxon>
        <taxon>Fabales</taxon>
        <taxon>Fabaceae</taxon>
        <taxon>Papilionoideae</taxon>
        <taxon>50 kb inversion clade</taxon>
        <taxon>dalbergioids sensu lato</taxon>
        <taxon>Dalbergieae</taxon>
        <taxon>Pterocarpus clade</taxon>
        <taxon>Arachis</taxon>
    </lineage>
</organism>
<reference evidence="3 4" key="1">
    <citation type="submission" date="2019-01" db="EMBL/GenBank/DDBJ databases">
        <title>Sequencing of cultivated peanut Arachis hypogaea provides insights into genome evolution and oil improvement.</title>
        <authorList>
            <person name="Chen X."/>
        </authorList>
    </citation>
    <scope>NUCLEOTIDE SEQUENCE [LARGE SCALE GENOMIC DNA]</scope>
    <source>
        <strain evidence="4">cv. Fuhuasheng</strain>
        <tissue evidence="3">Leaves</tissue>
    </source>
</reference>